<comment type="caution">
    <text evidence="1">The sequence shown here is derived from an EMBL/GenBank/DDBJ whole genome shotgun (WGS) entry which is preliminary data.</text>
</comment>
<evidence type="ECO:0000313" key="1">
    <source>
        <dbReference type="EMBL" id="EYU17183.1"/>
    </source>
</evidence>
<dbReference type="AlphaFoldDB" id="A0A022PQR7"/>
<dbReference type="PATRIC" id="fig|1393736.3.peg.244"/>
<dbReference type="EMBL" id="JFGV01000002">
    <property type="protein sequence ID" value="EYU17183.1"/>
    <property type="molecule type" value="Genomic_DNA"/>
</dbReference>
<dbReference type="RefSeq" id="WP_051560613.1">
    <property type="nucleotide sequence ID" value="NZ_CAWLTM010000113.1"/>
</dbReference>
<evidence type="ECO:0000313" key="2">
    <source>
        <dbReference type="Proteomes" id="UP000023464"/>
    </source>
</evidence>
<dbReference type="Proteomes" id="UP000023464">
    <property type="component" value="Unassembled WGS sequence"/>
</dbReference>
<organism evidence="1 2">
    <name type="scientific">Photorhabdus aegyptia</name>
    <dbReference type="NCBI Taxonomy" id="2805098"/>
    <lineage>
        <taxon>Bacteria</taxon>
        <taxon>Pseudomonadati</taxon>
        <taxon>Pseudomonadota</taxon>
        <taxon>Gammaproteobacteria</taxon>
        <taxon>Enterobacterales</taxon>
        <taxon>Morganellaceae</taxon>
        <taxon>Photorhabdus</taxon>
    </lineage>
</organism>
<reference evidence="1 2" key="1">
    <citation type="submission" date="2014-03" db="EMBL/GenBank/DDBJ databases">
        <title>Draft Genome of Photorhabdus luminescens BA1, an Egyptian Isolate.</title>
        <authorList>
            <person name="Ghazal S."/>
            <person name="Hurst S.G.IV."/>
            <person name="Morris K."/>
            <person name="Thomas K."/>
            <person name="Tisa L.S."/>
        </authorList>
    </citation>
    <scope>NUCLEOTIDE SEQUENCE [LARGE SCALE GENOMIC DNA]</scope>
    <source>
        <strain evidence="1 2">BA1</strain>
    </source>
</reference>
<name>A0A022PQR7_9GAMM</name>
<accession>A0A022PQR7</accession>
<protein>
    <submittedName>
        <fullName evidence="1">Uncharacterized protein</fullName>
    </submittedName>
</protein>
<sequence>MLNIKNKQNNITPQLVYLREKNYNLWEAKHCQPKFIYANPFFYQQLNLSKNSDITELSASELPAPITEDKDSQHCLGTLFHVNKAKVFSLTCLFYGKLLASIMYQTPSELFTQVKHAIIFLSLQKYISQKLEGYRCLNDFELNASEKFLQQESMMFS</sequence>
<gene>
    <name evidence="1" type="ORF">BA1DRAFT_00242</name>
</gene>
<proteinExistence type="predicted"/>
<keyword evidence="2" id="KW-1185">Reference proteome</keyword>